<feature type="compositionally biased region" description="Polar residues" evidence="2">
    <location>
        <begin position="365"/>
        <end position="374"/>
    </location>
</feature>
<proteinExistence type="predicted"/>
<dbReference type="STRING" id="684364.F4NSL9"/>
<evidence type="ECO:0000259" key="3">
    <source>
        <dbReference type="PROSITE" id="PS50909"/>
    </source>
</evidence>
<feature type="region of interest" description="Disordered" evidence="2">
    <location>
        <begin position="1078"/>
        <end position="1102"/>
    </location>
</feature>
<dbReference type="Pfam" id="PF13516">
    <property type="entry name" value="LRR_6"/>
    <property type="match status" value="1"/>
</dbReference>
<protein>
    <recommendedName>
        <fullName evidence="3">GAT domain-containing protein</fullName>
    </recommendedName>
</protein>
<feature type="compositionally biased region" description="Low complexity" evidence="2">
    <location>
        <begin position="336"/>
        <end position="347"/>
    </location>
</feature>
<dbReference type="Proteomes" id="UP000007241">
    <property type="component" value="Unassembled WGS sequence"/>
</dbReference>
<feature type="compositionally biased region" description="Polar residues" evidence="2">
    <location>
        <begin position="1191"/>
        <end position="1204"/>
    </location>
</feature>
<dbReference type="HOGENOM" id="CLU_262385_0_0_1"/>
<sequence length="1289" mass="140064">MDGLVKKLPSDSLSTATFSDTVEPNCHVSAQASSHYPLQQSSLPAPTTPQITNQSLASSTTKPHAAASSMSKAPTSLVKASNESPVWAERDQSLSSAQLKQLRQAFKAKFSETTQQMYAGSSSASQSSQSMLTQSGVPGSESAILLARSTQSDRKQSGLKVIQQQQFEYEELEQNPDWVYDKLVSMGFNAGLAAHAVQGAIATLARNDDHTNLLRCALYIAFLNSLEDPSEPRSVQFQFRSALSKSQPMHRSLKPQKSILRNHLSLDDSNRGKNMLRKNWFDKAIGSLGLGPSIGKKDKNANGFGSLFTKTVSPTSASTNADQPVDTTLTPISPHNNNTTFGTINNGKPVENNGPDSITPVPENAASSTATPELSDSAHLQRCVRFKFPDVAIPPERLIKPTNEKLFEDHMQEVDIDDQADIIDLNKENTLSKTVAAAETAMYRNNSKSNTHREKQSFILKKPNEFTPTELHQYYMQLLAHDDRKHVPALINILRESVETNTFPKSINLSGISITVAHAKAFVELLTIDFGLQSLNLNNCNLDDETLKMLLQSILGSTTLSWLSLSNNPKVTFQGVKYIAVFLKKSPSIRYLNISGIFLENQGASYINHALSADGEKGFRQSCLEVLYMDNTNLKSAHLEIMIQGICRSKLTHLCIRRNALSPAAGKHIARILEYKEDSTGLQNSSRGLALKFLNLQDNDIGSGVVDIAHALALNRQLVRLNFQSIHMDAAGFIAVINAMNINSTLRTLDVGNNYLFSSTNSTVIEGLKQMLLVNNTISGLLLSNTNMQTSDIISLSEVLPLSKSIQKLDLSHNNFQAAGLMALAAVMNSNARITHIALSPLKPIKENEATETDIHVSNALDNMSKILNRNANTQSLETLDTRLACAIPSEEGIPSTGVEGDDSDSDTPMKSSLSRRDSLLVQLNQFKSRRSMESVKEGAQNTSMSSRSMLKDAAGSSLEVEKRLSTAEATATVLTEMLDLMHMQMQSGVQPSKSQRELLKQLRDESLCFQNRLQHTIDEIDGNVENEHLMAKTYEISDHIDQTFQRYDEVARVAVNPESKALASVTIPNQHAHILAPVSGSAPASPPKASFSTPGTEDTSSILNESTSVILDAGMDSTQSGLHNASPTSEVFKQIDQQFLLTNKPPSSNLSDNPKQQTILPITVGHVLNSSARDATDPNSAEQQKLPDASGSQYTASSPTLKSNFPPRGASLAIGGIIGNTPDSHSIGQLLQPPLPISPVFPTTSLSDMNTDSKNVSPHMVTSAPSLPDTLVTGSTTTISTENFVSDK</sequence>
<keyword evidence="1" id="KW-0677">Repeat</keyword>
<evidence type="ECO:0000256" key="1">
    <source>
        <dbReference type="ARBA" id="ARBA00022737"/>
    </source>
</evidence>
<gene>
    <name evidence="4" type="ORF">BATDEDRAFT_22123</name>
</gene>
<dbReference type="SUPFAM" id="SSF52047">
    <property type="entry name" value="RNI-like"/>
    <property type="match status" value="1"/>
</dbReference>
<dbReference type="InterPro" id="IPR004152">
    <property type="entry name" value="GAT_dom"/>
</dbReference>
<dbReference type="RefSeq" id="XP_006675476.1">
    <property type="nucleotide sequence ID" value="XM_006675413.1"/>
</dbReference>
<dbReference type="InterPro" id="IPR052201">
    <property type="entry name" value="LRR-containing_regulator"/>
</dbReference>
<dbReference type="Gene3D" id="1.20.58.160">
    <property type="match status" value="1"/>
</dbReference>
<accession>F4NSL9</accession>
<reference evidence="4 5" key="1">
    <citation type="submission" date="2009-12" db="EMBL/GenBank/DDBJ databases">
        <title>The draft genome of Batrachochytrium dendrobatidis.</title>
        <authorList>
            <consortium name="US DOE Joint Genome Institute (JGI-PGF)"/>
            <person name="Kuo A."/>
            <person name="Salamov A."/>
            <person name="Schmutz J."/>
            <person name="Lucas S."/>
            <person name="Pitluck S."/>
            <person name="Rosenblum E."/>
            <person name="Stajich J."/>
            <person name="Eisen M."/>
            <person name="Grigoriev I.V."/>
        </authorList>
    </citation>
    <scope>NUCLEOTIDE SEQUENCE [LARGE SCALE GENOMIC DNA]</scope>
    <source>
        <strain evidence="5">JAM81 / FGSC 10211</strain>
    </source>
</reference>
<name>F4NSL9_BATDJ</name>
<feature type="region of interest" description="Disordered" evidence="2">
    <location>
        <begin position="1251"/>
        <end position="1275"/>
    </location>
</feature>
<dbReference type="OMA" id="ECPSLCH"/>
<dbReference type="InterPro" id="IPR032675">
    <property type="entry name" value="LRR_dom_sf"/>
</dbReference>
<dbReference type="InterPro" id="IPR038425">
    <property type="entry name" value="GAT_sf"/>
</dbReference>
<feature type="region of interest" description="Disordered" evidence="2">
    <location>
        <begin position="1172"/>
        <end position="1208"/>
    </location>
</feature>
<dbReference type="Gene3D" id="3.80.10.10">
    <property type="entry name" value="Ribonuclease Inhibitor"/>
    <property type="match status" value="4"/>
</dbReference>
<feature type="region of interest" description="Disordered" evidence="2">
    <location>
        <begin position="329"/>
        <end position="376"/>
    </location>
</feature>
<dbReference type="GO" id="GO:0043130">
    <property type="term" value="F:ubiquitin binding"/>
    <property type="evidence" value="ECO:0007669"/>
    <property type="project" value="InterPro"/>
</dbReference>
<dbReference type="OrthoDB" id="2162423at2759"/>
<dbReference type="PANTHER" id="PTHR24111">
    <property type="entry name" value="LEUCINE-RICH REPEAT-CONTAINING PROTEIN 34"/>
    <property type="match status" value="1"/>
</dbReference>
<dbReference type="SUPFAM" id="SSF89009">
    <property type="entry name" value="GAT-like domain"/>
    <property type="match status" value="1"/>
</dbReference>
<feature type="compositionally biased region" description="Low complexity" evidence="2">
    <location>
        <begin position="1078"/>
        <end position="1095"/>
    </location>
</feature>
<evidence type="ECO:0000313" key="5">
    <source>
        <dbReference type="Proteomes" id="UP000007241"/>
    </source>
</evidence>
<evidence type="ECO:0000313" key="4">
    <source>
        <dbReference type="EMBL" id="EGF83432.1"/>
    </source>
</evidence>
<feature type="domain" description="GAT" evidence="3">
    <location>
        <begin position="956"/>
        <end position="1053"/>
    </location>
</feature>
<organism evidence="4 5">
    <name type="scientific">Batrachochytrium dendrobatidis (strain JAM81 / FGSC 10211)</name>
    <name type="common">Frog chytrid fungus</name>
    <dbReference type="NCBI Taxonomy" id="684364"/>
    <lineage>
        <taxon>Eukaryota</taxon>
        <taxon>Fungi</taxon>
        <taxon>Fungi incertae sedis</taxon>
        <taxon>Chytridiomycota</taxon>
        <taxon>Chytridiomycota incertae sedis</taxon>
        <taxon>Chytridiomycetes</taxon>
        <taxon>Rhizophydiales</taxon>
        <taxon>Rhizophydiales incertae sedis</taxon>
        <taxon>Batrachochytrium</taxon>
    </lineage>
</organism>
<dbReference type="GeneID" id="18237847"/>
<keyword evidence="5" id="KW-1185">Reference proteome</keyword>
<feature type="region of interest" description="Disordered" evidence="2">
    <location>
        <begin position="32"/>
        <end position="77"/>
    </location>
</feature>
<dbReference type="SMART" id="SM00368">
    <property type="entry name" value="LRR_RI"/>
    <property type="match status" value="7"/>
</dbReference>
<dbReference type="PANTHER" id="PTHR24111:SF0">
    <property type="entry name" value="LEUCINE-RICH REPEAT-CONTAINING PROTEIN"/>
    <property type="match status" value="1"/>
</dbReference>
<feature type="region of interest" description="Disordered" evidence="2">
    <location>
        <begin position="889"/>
        <end position="915"/>
    </location>
</feature>
<dbReference type="EMBL" id="GL882879">
    <property type="protein sequence ID" value="EGF83432.1"/>
    <property type="molecule type" value="Genomic_DNA"/>
</dbReference>
<dbReference type="GO" id="GO:0035091">
    <property type="term" value="F:phosphatidylinositol binding"/>
    <property type="evidence" value="ECO:0007669"/>
    <property type="project" value="InterPro"/>
</dbReference>
<dbReference type="InParanoid" id="F4NSL9"/>
<evidence type="ECO:0000256" key="2">
    <source>
        <dbReference type="SAM" id="MobiDB-lite"/>
    </source>
</evidence>
<feature type="compositionally biased region" description="Polar residues" evidence="2">
    <location>
        <begin position="1172"/>
        <end position="1184"/>
    </location>
</feature>
<dbReference type="PROSITE" id="PS50909">
    <property type="entry name" value="GAT"/>
    <property type="match status" value="1"/>
</dbReference>
<dbReference type="InterPro" id="IPR001611">
    <property type="entry name" value="Leu-rich_rpt"/>
</dbReference>